<keyword evidence="14" id="KW-1185">Reference proteome</keyword>
<dbReference type="InterPro" id="IPR005467">
    <property type="entry name" value="His_kinase_dom"/>
</dbReference>
<evidence type="ECO:0000256" key="8">
    <source>
        <dbReference type="ARBA" id="ARBA00022989"/>
    </source>
</evidence>
<dbReference type="Gene3D" id="3.30.565.10">
    <property type="entry name" value="Histidine kinase-like ATPase, C-terminal domain"/>
    <property type="match status" value="1"/>
</dbReference>
<dbReference type="InterPro" id="IPR036890">
    <property type="entry name" value="HATPase_C_sf"/>
</dbReference>
<keyword evidence="8 11" id="KW-1133">Transmembrane helix</keyword>
<dbReference type="PRINTS" id="PR00344">
    <property type="entry name" value="BCTRLSENSOR"/>
</dbReference>
<feature type="transmembrane region" description="Helical" evidence="11">
    <location>
        <begin position="43"/>
        <end position="64"/>
    </location>
</feature>
<evidence type="ECO:0000256" key="6">
    <source>
        <dbReference type="ARBA" id="ARBA00022692"/>
    </source>
</evidence>
<dbReference type="Pfam" id="PF02518">
    <property type="entry name" value="HATPase_c"/>
    <property type="match status" value="1"/>
</dbReference>
<dbReference type="GO" id="GO:0000155">
    <property type="term" value="F:phosphorelay sensor kinase activity"/>
    <property type="evidence" value="ECO:0007669"/>
    <property type="project" value="TreeGrafter"/>
</dbReference>
<accession>A0AAE3DHY9</accession>
<keyword evidence="6 11" id="KW-0812">Transmembrane</keyword>
<dbReference type="PROSITE" id="PS50109">
    <property type="entry name" value="HIS_KIN"/>
    <property type="match status" value="1"/>
</dbReference>
<keyword evidence="5" id="KW-0808">Transferase</keyword>
<evidence type="ECO:0000256" key="10">
    <source>
        <dbReference type="ARBA" id="ARBA00023136"/>
    </source>
</evidence>
<dbReference type="Proteomes" id="UP001199424">
    <property type="component" value="Unassembled WGS sequence"/>
</dbReference>
<gene>
    <name evidence="13" type="ORF">LKD31_03290</name>
</gene>
<feature type="domain" description="Histidine kinase" evidence="12">
    <location>
        <begin position="129"/>
        <end position="330"/>
    </location>
</feature>
<keyword evidence="4" id="KW-1003">Cell membrane</keyword>
<evidence type="ECO:0000256" key="11">
    <source>
        <dbReference type="SAM" id="Phobius"/>
    </source>
</evidence>
<reference evidence="13" key="1">
    <citation type="submission" date="2021-10" db="EMBL/GenBank/DDBJ databases">
        <title>Anaerobic single-cell dispensing facilitates the cultivation of human gut bacteria.</title>
        <authorList>
            <person name="Afrizal A."/>
        </authorList>
    </citation>
    <scope>NUCLEOTIDE SEQUENCE</scope>
    <source>
        <strain evidence="13">CLA-AA-H250</strain>
    </source>
</reference>
<evidence type="ECO:0000256" key="4">
    <source>
        <dbReference type="ARBA" id="ARBA00022475"/>
    </source>
</evidence>
<evidence type="ECO:0000256" key="9">
    <source>
        <dbReference type="ARBA" id="ARBA00023012"/>
    </source>
</evidence>
<dbReference type="GO" id="GO:0004721">
    <property type="term" value="F:phosphoprotein phosphatase activity"/>
    <property type="evidence" value="ECO:0007669"/>
    <property type="project" value="TreeGrafter"/>
</dbReference>
<evidence type="ECO:0000256" key="5">
    <source>
        <dbReference type="ARBA" id="ARBA00022679"/>
    </source>
</evidence>
<dbReference type="GO" id="GO:0005886">
    <property type="term" value="C:plasma membrane"/>
    <property type="evidence" value="ECO:0007669"/>
    <property type="project" value="UniProtKB-SubCell"/>
</dbReference>
<dbReference type="RefSeq" id="WP_308448614.1">
    <property type="nucleotide sequence ID" value="NZ_JAJEQC010000002.1"/>
</dbReference>
<keyword evidence="7 13" id="KW-0418">Kinase</keyword>
<evidence type="ECO:0000256" key="3">
    <source>
        <dbReference type="ARBA" id="ARBA00012438"/>
    </source>
</evidence>
<evidence type="ECO:0000256" key="2">
    <source>
        <dbReference type="ARBA" id="ARBA00004651"/>
    </source>
</evidence>
<dbReference type="GO" id="GO:0016036">
    <property type="term" value="P:cellular response to phosphate starvation"/>
    <property type="evidence" value="ECO:0007669"/>
    <property type="project" value="TreeGrafter"/>
</dbReference>
<dbReference type="AlphaFoldDB" id="A0AAE3DHY9"/>
<comment type="caution">
    <text evidence="13">The sequence shown here is derived from an EMBL/GenBank/DDBJ whole genome shotgun (WGS) entry which is preliminary data.</text>
</comment>
<protein>
    <recommendedName>
        <fullName evidence="3">histidine kinase</fullName>
        <ecNumber evidence="3">2.7.13.3</ecNumber>
    </recommendedName>
</protein>
<dbReference type="InterPro" id="IPR050351">
    <property type="entry name" value="BphY/WalK/GraS-like"/>
</dbReference>
<dbReference type="EMBL" id="JAJEQC010000002">
    <property type="protein sequence ID" value="MCC2136037.1"/>
    <property type="molecule type" value="Genomic_DNA"/>
</dbReference>
<name>A0AAE3DHY9_9FIRM</name>
<proteinExistence type="predicted"/>
<dbReference type="InterPro" id="IPR003594">
    <property type="entry name" value="HATPase_dom"/>
</dbReference>
<dbReference type="SUPFAM" id="SSF55874">
    <property type="entry name" value="ATPase domain of HSP90 chaperone/DNA topoisomerase II/histidine kinase"/>
    <property type="match status" value="1"/>
</dbReference>
<dbReference type="SMART" id="SM00387">
    <property type="entry name" value="HATPase_c"/>
    <property type="match status" value="1"/>
</dbReference>
<evidence type="ECO:0000259" key="12">
    <source>
        <dbReference type="PROSITE" id="PS50109"/>
    </source>
</evidence>
<evidence type="ECO:0000256" key="7">
    <source>
        <dbReference type="ARBA" id="ARBA00022777"/>
    </source>
</evidence>
<dbReference type="EC" id="2.7.13.3" evidence="3"/>
<dbReference type="PANTHER" id="PTHR45453:SF2">
    <property type="entry name" value="HISTIDINE KINASE"/>
    <property type="match status" value="1"/>
</dbReference>
<dbReference type="PANTHER" id="PTHR45453">
    <property type="entry name" value="PHOSPHATE REGULON SENSOR PROTEIN PHOR"/>
    <property type="match status" value="1"/>
</dbReference>
<feature type="transmembrane region" description="Helical" evidence="11">
    <location>
        <begin position="12"/>
        <end position="37"/>
    </location>
</feature>
<keyword evidence="10 11" id="KW-0472">Membrane</keyword>
<organism evidence="13 14">
    <name type="scientific">Hominenteromicrobium mulieris</name>
    <dbReference type="NCBI Taxonomy" id="2885357"/>
    <lineage>
        <taxon>Bacteria</taxon>
        <taxon>Bacillati</taxon>
        <taxon>Bacillota</taxon>
        <taxon>Clostridia</taxon>
        <taxon>Eubacteriales</taxon>
        <taxon>Oscillospiraceae</taxon>
        <taxon>Hominenteromicrobium</taxon>
    </lineage>
</organism>
<comment type="subcellular location">
    <subcellularLocation>
        <location evidence="2">Cell membrane</location>
        <topology evidence="2">Multi-pass membrane protein</topology>
    </subcellularLocation>
</comment>
<keyword evidence="9" id="KW-0902">Two-component regulatory system</keyword>
<comment type="catalytic activity">
    <reaction evidence="1">
        <text>ATP + protein L-histidine = ADP + protein N-phospho-L-histidine.</text>
        <dbReference type="EC" id="2.7.13.3"/>
    </reaction>
</comment>
<evidence type="ECO:0000256" key="1">
    <source>
        <dbReference type="ARBA" id="ARBA00000085"/>
    </source>
</evidence>
<sequence>MKKKESALFFSYLCAHILQIAFLLLCFAIFAVILYLYDLPVDPVLYAALLCAAVGLLSFILSYLRFHKQFRRLESALLNLPESRDDLPEPSGSTAVCYDEAVRMLCTKLAQSETDRRRGQEENTDYFTMWVHQIKTPISAMRLMLGEEDTPRSRALSAELFRIDRYAEMALNYARLNSTSNDLVFAKVEVEPVIKRVVRQYAGQFVRKHIALKCDIAPVQVLTDEKWLAFILGQLLANAVKYTESGTVTVTVTKNKVLKVSDTGIGIAPEDLPRIFEKGFTGYNGRAEKKSTGLGMYLSRRAADMLGHTLSVQSAPGAGSTFSLDMKESNLQVE</sequence>
<dbReference type="InterPro" id="IPR004358">
    <property type="entry name" value="Sig_transdc_His_kin-like_C"/>
</dbReference>
<evidence type="ECO:0000313" key="13">
    <source>
        <dbReference type="EMBL" id="MCC2136037.1"/>
    </source>
</evidence>
<evidence type="ECO:0000313" key="14">
    <source>
        <dbReference type="Proteomes" id="UP001199424"/>
    </source>
</evidence>